<dbReference type="Proteomes" id="UP001302126">
    <property type="component" value="Unassembled WGS sequence"/>
</dbReference>
<gene>
    <name evidence="3" type="ORF">QBC35DRAFT_526132</name>
</gene>
<sequence length="257" mass="26275">MKTAYILASLALGLRVEARQIPADKLEARQRGGGGGFGGGGGGGAACTWTGHCLGDACKTEIDCDGDLDCRSGKCANPVAGGQPTPSRQPTPSSGPIIRTTTVYVYPSSTRGPVRPTSTVRATPVPSAPSSGACEWTGHCIGDPCVDENECDLDYVCRSGRCAALSGGLVTTTRRATSAPPVITRTTARTTTAQPPVSTRRPGPACGDNPLSCIGKLQICISITLSIMTDSITGVSCSTDADCGFDLIICKNGFCGL</sequence>
<protein>
    <submittedName>
        <fullName evidence="3">Uncharacterized protein</fullName>
    </submittedName>
</protein>
<reference evidence="3" key="1">
    <citation type="journal article" date="2023" name="Mol. Phylogenet. Evol.">
        <title>Genome-scale phylogeny and comparative genomics of the fungal order Sordariales.</title>
        <authorList>
            <person name="Hensen N."/>
            <person name="Bonometti L."/>
            <person name="Westerberg I."/>
            <person name="Brannstrom I.O."/>
            <person name="Guillou S."/>
            <person name="Cros-Aarteil S."/>
            <person name="Calhoun S."/>
            <person name="Haridas S."/>
            <person name="Kuo A."/>
            <person name="Mondo S."/>
            <person name="Pangilinan J."/>
            <person name="Riley R."/>
            <person name="LaButti K."/>
            <person name="Andreopoulos B."/>
            <person name="Lipzen A."/>
            <person name="Chen C."/>
            <person name="Yan M."/>
            <person name="Daum C."/>
            <person name="Ng V."/>
            <person name="Clum A."/>
            <person name="Steindorff A."/>
            <person name="Ohm R.A."/>
            <person name="Martin F."/>
            <person name="Silar P."/>
            <person name="Natvig D.O."/>
            <person name="Lalanne C."/>
            <person name="Gautier V."/>
            <person name="Ament-Velasquez S.L."/>
            <person name="Kruys A."/>
            <person name="Hutchinson M.I."/>
            <person name="Powell A.J."/>
            <person name="Barry K."/>
            <person name="Miller A.N."/>
            <person name="Grigoriev I.V."/>
            <person name="Debuchy R."/>
            <person name="Gladieux P."/>
            <person name="Hiltunen Thoren M."/>
            <person name="Johannesson H."/>
        </authorList>
    </citation>
    <scope>NUCLEOTIDE SEQUENCE</scope>
    <source>
        <strain evidence="3">PSN309</strain>
    </source>
</reference>
<keyword evidence="4" id="KW-1185">Reference proteome</keyword>
<dbReference type="EMBL" id="MU864553">
    <property type="protein sequence ID" value="KAK4183380.1"/>
    <property type="molecule type" value="Genomic_DNA"/>
</dbReference>
<feature type="compositionally biased region" description="Low complexity" evidence="1">
    <location>
        <begin position="81"/>
        <end position="96"/>
    </location>
</feature>
<evidence type="ECO:0000256" key="2">
    <source>
        <dbReference type="SAM" id="SignalP"/>
    </source>
</evidence>
<name>A0AAN6WL61_9PEZI</name>
<reference evidence="3" key="2">
    <citation type="submission" date="2023-05" db="EMBL/GenBank/DDBJ databases">
        <authorList>
            <consortium name="Lawrence Berkeley National Laboratory"/>
            <person name="Steindorff A."/>
            <person name="Hensen N."/>
            <person name="Bonometti L."/>
            <person name="Westerberg I."/>
            <person name="Brannstrom I.O."/>
            <person name="Guillou S."/>
            <person name="Cros-Aarteil S."/>
            <person name="Calhoun S."/>
            <person name="Haridas S."/>
            <person name="Kuo A."/>
            <person name="Mondo S."/>
            <person name="Pangilinan J."/>
            <person name="Riley R."/>
            <person name="Labutti K."/>
            <person name="Andreopoulos B."/>
            <person name="Lipzen A."/>
            <person name="Chen C."/>
            <person name="Yanf M."/>
            <person name="Daum C."/>
            <person name="Ng V."/>
            <person name="Clum A."/>
            <person name="Ohm R."/>
            <person name="Martin F."/>
            <person name="Silar P."/>
            <person name="Natvig D."/>
            <person name="Lalanne C."/>
            <person name="Gautier V."/>
            <person name="Ament-Velasquez S.L."/>
            <person name="Kruys A."/>
            <person name="Hutchinson M.I."/>
            <person name="Powell A.J."/>
            <person name="Barry K."/>
            <person name="Miller A.N."/>
            <person name="Grigoriev I.V."/>
            <person name="Debuchy R."/>
            <person name="Gladieux P."/>
            <person name="Thoren M.H."/>
            <person name="Johannesson H."/>
        </authorList>
    </citation>
    <scope>NUCLEOTIDE SEQUENCE</scope>
    <source>
        <strain evidence="3">PSN309</strain>
    </source>
</reference>
<keyword evidence="2" id="KW-0732">Signal</keyword>
<evidence type="ECO:0000313" key="3">
    <source>
        <dbReference type="EMBL" id="KAK4183380.1"/>
    </source>
</evidence>
<feature type="region of interest" description="Disordered" evidence="1">
    <location>
        <begin position="107"/>
        <end position="128"/>
    </location>
</feature>
<feature type="compositionally biased region" description="Polar residues" evidence="1">
    <location>
        <begin position="107"/>
        <end position="121"/>
    </location>
</feature>
<evidence type="ECO:0000313" key="4">
    <source>
        <dbReference type="Proteomes" id="UP001302126"/>
    </source>
</evidence>
<comment type="caution">
    <text evidence="3">The sequence shown here is derived from an EMBL/GenBank/DDBJ whole genome shotgun (WGS) entry which is preliminary data.</text>
</comment>
<dbReference type="AlphaFoldDB" id="A0AAN6WL61"/>
<evidence type="ECO:0000256" key="1">
    <source>
        <dbReference type="SAM" id="MobiDB-lite"/>
    </source>
</evidence>
<organism evidence="3 4">
    <name type="scientific">Podospora australis</name>
    <dbReference type="NCBI Taxonomy" id="1536484"/>
    <lineage>
        <taxon>Eukaryota</taxon>
        <taxon>Fungi</taxon>
        <taxon>Dikarya</taxon>
        <taxon>Ascomycota</taxon>
        <taxon>Pezizomycotina</taxon>
        <taxon>Sordariomycetes</taxon>
        <taxon>Sordariomycetidae</taxon>
        <taxon>Sordariales</taxon>
        <taxon>Podosporaceae</taxon>
        <taxon>Podospora</taxon>
    </lineage>
</organism>
<accession>A0AAN6WL61</accession>
<proteinExistence type="predicted"/>
<feature type="chain" id="PRO_5042937516" evidence="2">
    <location>
        <begin position="19"/>
        <end position="257"/>
    </location>
</feature>
<feature type="signal peptide" evidence="2">
    <location>
        <begin position="1"/>
        <end position="18"/>
    </location>
</feature>
<feature type="region of interest" description="Disordered" evidence="1">
    <location>
        <begin position="79"/>
        <end position="98"/>
    </location>
</feature>